<dbReference type="PANTHER" id="PTHR24169">
    <property type="entry name" value="NUCLEAR FACTOR NF-KAPPA-B PROTEIN"/>
    <property type="match status" value="1"/>
</dbReference>
<dbReference type="PROSITE" id="PS01204">
    <property type="entry name" value="REL_1"/>
    <property type="match status" value="1"/>
</dbReference>
<dbReference type="SMART" id="SM00429">
    <property type="entry name" value="IPT"/>
    <property type="match status" value="1"/>
</dbReference>
<dbReference type="KEGG" id="alim:106535473"/>
<keyword evidence="4" id="KW-1185">Reference proteome</keyword>
<dbReference type="PRINTS" id="PR00057">
    <property type="entry name" value="NFKBTNSCPFCT"/>
</dbReference>
<dbReference type="InterPro" id="IPR002909">
    <property type="entry name" value="IPT_dom"/>
</dbReference>
<dbReference type="AlphaFoldDB" id="A0A2I4D6R4"/>
<sequence length="614" mass="68846">MDVLLPSMLGDTAHLMPEPSVQVFEQPKQRGMRFRYKCEGRSAGSIPGEKSCDNNRTYPSVQILNYCGKGKVRVYLVTKNEPYRPHPHDLVGKDCKDGFYEADFGPDRRVIAFQNLGIQCVRRREVKDAIVQRISRGINPFNVPKEQLLQTEEYDLNVVRLCIQVLLQDENGLYTRALSPIVTNPIYDNRAPNTAELRICRVNRNSGSVKGGDEIFLLCDKVQKDDIEVRFFSSDGWEARGSFSQADVHRQVAIVFKTPSYYNTCVTESVTVHMQLRRPSDQEVSEPMDFRFLPDDKDPYGYNEKKRKYVMKMSGLTGGLGSGLTVNRPKAVPQHLRKDPFLRNTAPSVFGPSFQSGLSGLMMTSPAHSLQMNNSWVNPSQATLMDTVTINPSGPSRPTSSRQQQQNRGSVYRLEPSNCENPTLPQLSMRDLQCLDPGPQVLNQPVSQPLFHHQHQREELTSESQAQNHLANQNQGIQNMWPGFTSTSPAQNNFNGSVPAAGAVVSHGLFPLLEGMDGDEFLVGRTSFQLKQEPQISAGQDSSFSQSPRENQGNTYTNLLPRPMSNDPSIDLRRHSGITQPLTNLQSPFSSNCMSSEATYATLEDWIKATRQND</sequence>
<dbReference type="GO" id="GO:0000981">
    <property type="term" value="F:DNA-binding transcription factor activity, RNA polymerase II-specific"/>
    <property type="evidence" value="ECO:0007669"/>
    <property type="project" value="TreeGrafter"/>
</dbReference>
<dbReference type="GO" id="GO:0045944">
    <property type="term" value="P:positive regulation of transcription by RNA polymerase II"/>
    <property type="evidence" value="ECO:0007669"/>
    <property type="project" value="TreeGrafter"/>
</dbReference>
<dbReference type="GO" id="GO:0038061">
    <property type="term" value="P:non-canonical NF-kappaB signal transduction"/>
    <property type="evidence" value="ECO:0007669"/>
    <property type="project" value="TreeGrafter"/>
</dbReference>
<dbReference type="GO" id="GO:0006954">
    <property type="term" value="P:inflammatory response"/>
    <property type="evidence" value="ECO:0007669"/>
    <property type="project" value="TreeGrafter"/>
</dbReference>
<dbReference type="GO" id="GO:0033554">
    <property type="term" value="P:cellular response to stress"/>
    <property type="evidence" value="ECO:0007669"/>
    <property type="project" value="TreeGrafter"/>
</dbReference>
<dbReference type="InterPro" id="IPR014756">
    <property type="entry name" value="Ig_E-set"/>
</dbReference>
<dbReference type="PANTHER" id="PTHR24169:SF4">
    <property type="entry name" value="PROTO-ONCOGENE C-REL"/>
    <property type="match status" value="1"/>
</dbReference>
<dbReference type="GO" id="GO:0000978">
    <property type="term" value="F:RNA polymerase II cis-regulatory region sequence-specific DNA binding"/>
    <property type="evidence" value="ECO:0007669"/>
    <property type="project" value="TreeGrafter"/>
</dbReference>
<dbReference type="Proteomes" id="UP000192220">
    <property type="component" value="Unplaced"/>
</dbReference>
<feature type="compositionally biased region" description="Polar residues" evidence="2">
    <location>
        <begin position="577"/>
        <end position="590"/>
    </location>
</feature>
<dbReference type="SUPFAM" id="SSF49417">
    <property type="entry name" value="p53-like transcription factors"/>
    <property type="match status" value="1"/>
</dbReference>
<dbReference type="GO" id="GO:0005737">
    <property type="term" value="C:cytoplasm"/>
    <property type="evidence" value="ECO:0007669"/>
    <property type="project" value="InterPro"/>
</dbReference>
<evidence type="ECO:0000259" key="3">
    <source>
        <dbReference type="PROSITE" id="PS50254"/>
    </source>
</evidence>
<dbReference type="SUPFAM" id="SSF81296">
    <property type="entry name" value="E set domains"/>
    <property type="match status" value="1"/>
</dbReference>
<dbReference type="FunFam" id="2.60.40.340:FF:000003">
    <property type="entry name" value="NFkB p65 transcription factor"/>
    <property type="match status" value="1"/>
</dbReference>
<dbReference type="Gene3D" id="2.60.40.340">
    <property type="entry name" value="Rel homology domain (RHD), DNA-binding domain"/>
    <property type="match status" value="1"/>
</dbReference>
<dbReference type="InterPro" id="IPR000451">
    <property type="entry name" value="NFkB/Dor"/>
</dbReference>
<dbReference type="GO" id="GO:0007399">
    <property type="term" value="P:nervous system development"/>
    <property type="evidence" value="ECO:0007669"/>
    <property type="project" value="UniProtKB-ARBA"/>
</dbReference>
<evidence type="ECO:0000313" key="4">
    <source>
        <dbReference type="Proteomes" id="UP000192220"/>
    </source>
</evidence>
<keyword evidence="1" id="KW-0597">Phosphoprotein</keyword>
<dbReference type="InterPro" id="IPR037059">
    <property type="entry name" value="RHD_DNA_bind_dom_sf"/>
</dbReference>
<dbReference type="CTD" id="5966"/>
<dbReference type="Pfam" id="PF16179">
    <property type="entry name" value="RHD_dimer"/>
    <property type="match status" value="1"/>
</dbReference>
<dbReference type="FunCoup" id="A0A2I4D6R4">
    <property type="interactions" value="259"/>
</dbReference>
<gene>
    <name evidence="5" type="primary">rel</name>
</gene>
<dbReference type="OrthoDB" id="7881762at2759"/>
<evidence type="ECO:0000256" key="1">
    <source>
        <dbReference type="ARBA" id="ARBA00022553"/>
    </source>
</evidence>
<dbReference type="InterPro" id="IPR033926">
    <property type="entry name" value="IPT_NFkappaB"/>
</dbReference>
<feature type="compositionally biased region" description="Polar residues" evidence="2">
    <location>
        <begin position="532"/>
        <end position="558"/>
    </location>
</feature>
<feature type="region of interest" description="Disordered" evidence="2">
    <location>
        <begin position="532"/>
        <end position="590"/>
    </location>
</feature>
<feature type="region of interest" description="Disordered" evidence="2">
    <location>
        <begin position="389"/>
        <end position="419"/>
    </location>
</feature>
<dbReference type="InterPro" id="IPR030492">
    <property type="entry name" value="RHD_CS"/>
</dbReference>
<dbReference type="InParanoid" id="A0A2I4D6R4"/>
<evidence type="ECO:0000256" key="2">
    <source>
        <dbReference type="SAM" id="MobiDB-lite"/>
    </source>
</evidence>
<dbReference type="PROSITE" id="PS50254">
    <property type="entry name" value="REL_2"/>
    <property type="match status" value="1"/>
</dbReference>
<dbReference type="InterPro" id="IPR011539">
    <property type="entry name" value="RHD_DNA_bind_dom"/>
</dbReference>
<dbReference type="GO" id="GO:0034097">
    <property type="term" value="P:response to cytokine"/>
    <property type="evidence" value="ECO:0007669"/>
    <property type="project" value="TreeGrafter"/>
</dbReference>
<feature type="domain" description="RHD" evidence="3">
    <location>
        <begin position="16"/>
        <end position="193"/>
    </location>
</feature>
<dbReference type="InterPro" id="IPR013783">
    <property type="entry name" value="Ig-like_fold"/>
</dbReference>
<dbReference type="GO" id="GO:0045087">
    <property type="term" value="P:innate immune response"/>
    <property type="evidence" value="ECO:0007669"/>
    <property type="project" value="TreeGrafter"/>
</dbReference>
<dbReference type="CDD" id="cd01177">
    <property type="entry name" value="IPT_NFkappaB"/>
    <property type="match status" value="1"/>
</dbReference>
<dbReference type="STRING" id="52670.A0A2I4D6R4"/>
<evidence type="ECO:0000313" key="5">
    <source>
        <dbReference type="RefSeq" id="XP_013887936.1"/>
    </source>
</evidence>
<dbReference type="RefSeq" id="XP_013887936.1">
    <property type="nucleotide sequence ID" value="XM_014032482.1"/>
</dbReference>
<dbReference type="GO" id="GO:0007249">
    <property type="term" value="P:canonical NF-kappaB signal transduction"/>
    <property type="evidence" value="ECO:0007669"/>
    <property type="project" value="TreeGrafter"/>
</dbReference>
<proteinExistence type="predicted"/>
<dbReference type="InterPro" id="IPR008967">
    <property type="entry name" value="p53-like_TF_DNA-bd_sf"/>
</dbReference>
<dbReference type="Gene3D" id="2.60.40.10">
    <property type="entry name" value="Immunoglobulins"/>
    <property type="match status" value="1"/>
</dbReference>
<dbReference type="Pfam" id="PF00554">
    <property type="entry name" value="RHD_DNA_bind"/>
    <property type="match status" value="1"/>
</dbReference>
<feature type="compositionally biased region" description="Low complexity" evidence="2">
    <location>
        <begin position="392"/>
        <end position="408"/>
    </location>
</feature>
<organism evidence="4 5">
    <name type="scientific">Austrofundulus limnaeus</name>
    <name type="common">Annual killifish</name>
    <dbReference type="NCBI Taxonomy" id="52670"/>
    <lineage>
        <taxon>Eukaryota</taxon>
        <taxon>Metazoa</taxon>
        <taxon>Chordata</taxon>
        <taxon>Craniata</taxon>
        <taxon>Vertebrata</taxon>
        <taxon>Euteleostomi</taxon>
        <taxon>Actinopterygii</taxon>
        <taxon>Neopterygii</taxon>
        <taxon>Teleostei</taxon>
        <taxon>Neoteleostei</taxon>
        <taxon>Acanthomorphata</taxon>
        <taxon>Ovalentaria</taxon>
        <taxon>Atherinomorphae</taxon>
        <taxon>Cyprinodontiformes</taxon>
        <taxon>Rivulidae</taxon>
        <taxon>Austrofundulus</taxon>
    </lineage>
</organism>
<dbReference type="GO" id="GO:0005634">
    <property type="term" value="C:nucleus"/>
    <property type="evidence" value="ECO:0007669"/>
    <property type="project" value="TreeGrafter"/>
</dbReference>
<dbReference type="FunFam" id="2.60.40.10:FF:000046">
    <property type="entry name" value="Nuclear factor NF-kappa-B p105 subunit"/>
    <property type="match status" value="1"/>
</dbReference>
<name>A0A2I4D6R4_AUSLI</name>
<protein>
    <submittedName>
        <fullName evidence="5">Proto-oncogene c-Rel</fullName>
    </submittedName>
</protein>
<dbReference type="InterPro" id="IPR032397">
    <property type="entry name" value="RHD_dimer"/>
</dbReference>
<accession>A0A2I4D6R4</accession>
<reference evidence="5" key="1">
    <citation type="submission" date="2025-08" db="UniProtKB">
        <authorList>
            <consortium name="RefSeq"/>
        </authorList>
    </citation>
    <scope>IDENTIFICATION</scope>
</reference>